<comment type="caution">
    <text evidence="2">The sequence shown here is derived from an EMBL/GenBank/DDBJ whole genome shotgun (WGS) entry which is preliminary data.</text>
</comment>
<sequence length="415" mass="47655">MQREFVKTASTASPPIPSASFFSPIDPYLRSRQSTFHLPPQYVFPSHLNYLPRNFEVPYAFNHNTLSFYWTRADALADVKYNICARAPCLNCVVACGGDEDGDLARRCDLSVKMDESFGKVRTCGRCVRNGEGGRCVEMIEVRRDGSVSAQVGDFDTKEFGGCMWSERERRLRRNGVVEWRPVNLHVGEVEGKEEVVRAWTRLRECGPLFAGRQNWALPRRTPLAHRATEVVRVRREMIRDIESAEGKQARLKRAAAQVEEWDREDELLDIQTSDLESSAPEGQKIADDKHFEATRATIEHMLDRISGLEIYIAEQKRFWHDRICAQSVHLYDKELTQSGVQAAVEIEKEWKKAKSLVISEVEDLLDHVLRGRAEGVDETDILAWVEKVSADTREWLDRLVPRIWDRLAIHMGER</sequence>
<evidence type="ECO:0000313" key="2">
    <source>
        <dbReference type="EMBL" id="KAF7514391.1"/>
    </source>
</evidence>
<name>A0A8H7EC37_9EURO</name>
<keyword evidence="3" id="KW-1185">Reference proteome</keyword>
<feature type="coiled-coil region" evidence="1">
    <location>
        <begin position="235"/>
        <end position="265"/>
    </location>
</feature>
<evidence type="ECO:0000256" key="1">
    <source>
        <dbReference type="SAM" id="Coils"/>
    </source>
</evidence>
<gene>
    <name evidence="2" type="ORF">GJ744_000161</name>
</gene>
<evidence type="ECO:0000313" key="3">
    <source>
        <dbReference type="Proteomes" id="UP000606974"/>
    </source>
</evidence>
<dbReference type="AlphaFoldDB" id="A0A8H7EC37"/>
<dbReference type="EMBL" id="JAACFV010000001">
    <property type="protein sequence ID" value="KAF7514391.1"/>
    <property type="molecule type" value="Genomic_DNA"/>
</dbReference>
<protein>
    <submittedName>
        <fullName evidence="2">Uncharacterized protein</fullName>
    </submittedName>
</protein>
<organism evidence="2 3">
    <name type="scientific">Endocarpon pusillum</name>
    <dbReference type="NCBI Taxonomy" id="364733"/>
    <lineage>
        <taxon>Eukaryota</taxon>
        <taxon>Fungi</taxon>
        <taxon>Dikarya</taxon>
        <taxon>Ascomycota</taxon>
        <taxon>Pezizomycotina</taxon>
        <taxon>Eurotiomycetes</taxon>
        <taxon>Chaetothyriomycetidae</taxon>
        <taxon>Verrucariales</taxon>
        <taxon>Verrucariaceae</taxon>
        <taxon>Endocarpon</taxon>
    </lineage>
</organism>
<reference evidence="2" key="1">
    <citation type="submission" date="2020-02" db="EMBL/GenBank/DDBJ databases">
        <authorList>
            <person name="Palmer J.M."/>
        </authorList>
    </citation>
    <scope>NUCLEOTIDE SEQUENCE</scope>
    <source>
        <strain evidence="2">EPUS1.4</strain>
        <tissue evidence="2">Thallus</tissue>
    </source>
</reference>
<proteinExistence type="predicted"/>
<keyword evidence="1" id="KW-0175">Coiled coil</keyword>
<dbReference type="OrthoDB" id="10343833at2759"/>
<accession>A0A8H7EC37</accession>
<dbReference type="Proteomes" id="UP000606974">
    <property type="component" value="Unassembled WGS sequence"/>
</dbReference>